<evidence type="ECO:0000313" key="2">
    <source>
        <dbReference type="Proteomes" id="UP001054837"/>
    </source>
</evidence>
<sequence length="116" mass="13291">METPLRIVLFSRVPSFPSPMLSGLHGNRPTCPTYSKKRENTEGFRIRLPDSAGKDSTFIRTLLTITRIRDCGQRFSRSQNLLSRFLFPGSLYCFFLSPFESLEMGKHRFSIPSAEL</sequence>
<comment type="caution">
    <text evidence="1">The sequence shown here is derived from an EMBL/GenBank/DDBJ whole genome shotgun (WGS) entry which is preliminary data.</text>
</comment>
<organism evidence="1 2">
    <name type="scientific">Caerostris darwini</name>
    <dbReference type="NCBI Taxonomy" id="1538125"/>
    <lineage>
        <taxon>Eukaryota</taxon>
        <taxon>Metazoa</taxon>
        <taxon>Ecdysozoa</taxon>
        <taxon>Arthropoda</taxon>
        <taxon>Chelicerata</taxon>
        <taxon>Arachnida</taxon>
        <taxon>Araneae</taxon>
        <taxon>Araneomorphae</taxon>
        <taxon>Entelegynae</taxon>
        <taxon>Araneoidea</taxon>
        <taxon>Araneidae</taxon>
        <taxon>Caerostris</taxon>
    </lineage>
</organism>
<name>A0AAV4Q3Y2_9ARAC</name>
<reference evidence="1 2" key="1">
    <citation type="submission" date="2021-06" db="EMBL/GenBank/DDBJ databases">
        <title>Caerostris darwini draft genome.</title>
        <authorList>
            <person name="Kono N."/>
            <person name="Arakawa K."/>
        </authorList>
    </citation>
    <scope>NUCLEOTIDE SEQUENCE [LARGE SCALE GENOMIC DNA]</scope>
</reference>
<proteinExistence type="predicted"/>
<gene>
    <name evidence="1" type="ORF">CDAR_98971</name>
</gene>
<evidence type="ECO:0000313" key="1">
    <source>
        <dbReference type="EMBL" id="GIY03231.1"/>
    </source>
</evidence>
<dbReference type="AlphaFoldDB" id="A0AAV4Q3Y2"/>
<accession>A0AAV4Q3Y2</accession>
<dbReference type="Proteomes" id="UP001054837">
    <property type="component" value="Unassembled WGS sequence"/>
</dbReference>
<protein>
    <submittedName>
        <fullName evidence="1">Uncharacterized protein</fullName>
    </submittedName>
</protein>
<dbReference type="EMBL" id="BPLQ01003787">
    <property type="protein sequence ID" value="GIY03231.1"/>
    <property type="molecule type" value="Genomic_DNA"/>
</dbReference>
<keyword evidence="2" id="KW-1185">Reference proteome</keyword>